<accession>A0A2G9HMB3</accession>
<name>A0A2G9HMB3_9LAMI</name>
<sequence>MGAIVNSHIIRDISIIKLILRVAEVTWRQILARITLHTSRLRRFGFVWGPQNTPLGSYDCHLMLRCTVWRPI</sequence>
<dbReference type="AlphaFoldDB" id="A0A2G9HMB3"/>
<dbReference type="Proteomes" id="UP000231279">
    <property type="component" value="Unassembled WGS sequence"/>
</dbReference>
<dbReference type="EMBL" id="NKXS01001427">
    <property type="protein sequence ID" value="PIN18661.1"/>
    <property type="molecule type" value="Genomic_DNA"/>
</dbReference>
<reference evidence="2" key="1">
    <citation type="journal article" date="2018" name="Gigascience">
        <title>Genome assembly of the Pink Ipe (Handroanthus impetiginosus, Bignoniaceae), a highly valued, ecologically keystone Neotropical timber forest tree.</title>
        <authorList>
            <person name="Silva-Junior O.B."/>
            <person name="Grattapaglia D."/>
            <person name="Novaes E."/>
            <person name="Collevatti R.G."/>
        </authorList>
    </citation>
    <scope>NUCLEOTIDE SEQUENCE [LARGE SCALE GENOMIC DNA]</scope>
    <source>
        <strain evidence="2">cv. UFG-1</strain>
    </source>
</reference>
<protein>
    <submittedName>
        <fullName evidence="1">Uncharacterized protein</fullName>
    </submittedName>
</protein>
<proteinExistence type="predicted"/>
<gene>
    <name evidence="1" type="ORF">CDL12_08664</name>
</gene>
<keyword evidence="2" id="KW-1185">Reference proteome</keyword>
<organism evidence="1 2">
    <name type="scientific">Handroanthus impetiginosus</name>
    <dbReference type="NCBI Taxonomy" id="429701"/>
    <lineage>
        <taxon>Eukaryota</taxon>
        <taxon>Viridiplantae</taxon>
        <taxon>Streptophyta</taxon>
        <taxon>Embryophyta</taxon>
        <taxon>Tracheophyta</taxon>
        <taxon>Spermatophyta</taxon>
        <taxon>Magnoliopsida</taxon>
        <taxon>eudicotyledons</taxon>
        <taxon>Gunneridae</taxon>
        <taxon>Pentapetalae</taxon>
        <taxon>asterids</taxon>
        <taxon>lamiids</taxon>
        <taxon>Lamiales</taxon>
        <taxon>Bignoniaceae</taxon>
        <taxon>Crescentiina</taxon>
        <taxon>Tabebuia alliance</taxon>
        <taxon>Handroanthus</taxon>
    </lineage>
</organism>
<evidence type="ECO:0000313" key="1">
    <source>
        <dbReference type="EMBL" id="PIN18661.1"/>
    </source>
</evidence>
<comment type="caution">
    <text evidence="1">The sequence shown here is derived from an EMBL/GenBank/DDBJ whole genome shotgun (WGS) entry which is preliminary data.</text>
</comment>
<evidence type="ECO:0000313" key="2">
    <source>
        <dbReference type="Proteomes" id="UP000231279"/>
    </source>
</evidence>